<dbReference type="PANTHER" id="PTHR14594:SF1">
    <property type="entry name" value="CENTROSOMAL PROTEIN OF 70 KDA"/>
    <property type="match status" value="1"/>
</dbReference>
<evidence type="ECO:0000256" key="8">
    <source>
        <dbReference type="ARBA" id="ARBA00025273"/>
    </source>
</evidence>
<dbReference type="PANTHER" id="PTHR14594">
    <property type="entry name" value="CENTROSOMAL PROTEIN OF 70 KDA"/>
    <property type="match status" value="1"/>
</dbReference>
<feature type="coiled-coil region" evidence="9">
    <location>
        <begin position="261"/>
        <end position="288"/>
    </location>
</feature>
<keyword evidence="5" id="KW-0802">TPR repeat</keyword>
<evidence type="ECO:0000313" key="10">
    <source>
        <dbReference type="EMBL" id="KAG8432163.1"/>
    </source>
</evidence>
<evidence type="ECO:0000313" key="11">
    <source>
        <dbReference type="Proteomes" id="UP000812440"/>
    </source>
</evidence>
<dbReference type="GO" id="GO:0043015">
    <property type="term" value="F:gamma-tubulin binding"/>
    <property type="evidence" value="ECO:0007669"/>
    <property type="project" value="InterPro"/>
</dbReference>
<proteinExistence type="predicted"/>
<name>A0A8T2IK20_9PIPI</name>
<dbReference type="GO" id="GO:0005813">
    <property type="term" value="C:centrosome"/>
    <property type="evidence" value="ECO:0007669"/>
    <property type="project" value="UniProtKB-SubCell"/>
</dbReference>
<evidence type="ECO:0000256" key="1">
    <source>
        <dbReference type="ARBA" id="ARBA00004300"/>
    </source>
</evidence>
<sequence length="637" mass="73130">MADLSPRADGESIKVVLAEWETINRILKLHGCGPVCASKPQDKESLSGVVVLDHQASLAMSRAVKSLVEDTERRQNLIHNLIQSNDQLKEDVRHQQARAARQEQKAGDLQKILDTVKAKIRELEDDFISKSRQQQNQVKDLVREKQAANEQCQKHKEKLQELEDKVVLLKKQLSEALNAEEKRVASRRKVFLRLLNRLPRERHTVDQQILDIISGYEGQVNELQKELRKYEAADIDKPVRDRKQSEDSLDLDTTPNYKALLKSYQEQIRDARDKREQLVRENSQIHQELDNRPTASEIKLYKHHIRKLEKILHQNNISFRSITREKNENRAPEKQSTRLQDVEHLPVDECRRFLKEICRELSVQDLRDLVPVASSKVRDSETCAKLHKILCGINSVISSPKAPQLLYKHSARLQASRTLNSNDDLDFLHLLPTIELWAGQLLSLKRLHRALKKLSEKMLPYQQNDPVQEAPDSVQVEDLKLLVDMIMEDVESRKQDPGSLSPHTLQALVSHFQKLFDVPSLSGVYPRMNEVYTKLGELSNMMKSVCCLLGIDGVASSSTVVNAVWRLCQDQEDGDNQKLHQILGTLDIDSVINKIQEYDEFFPAFEGLIKSLLSVLEISQLDEIVPVVRRLKQRSSN</sequence>
<comment type="caution">
    <text evidence="10">The sequence shown here is derived from an EMBL/GenBank/DDBJ whole genome shotgun (WGS) entry which is preliminary data.</text>
</comment>
<protein>
    <recommendedName>
        <fullName evidence="3">Centrosomal protein of 70 kDa</fullName>
    </recommendedName>
</protein>
<organism evidence="10 11">
    <name type="scientific">Hymenochirus boettgeri</name>
    <name type="common">Congo dwarf clawed frog</name>
    <dbReference type="NCBI Taxonomy" id="247094"/>
    <lineage>
        <taxon>Eukaryota</taxon>
        <taxon>Metazoa</taxon>
        <taxon>Chordata</taxon>
        <taxon>Craniata</taxon>
        <taxon>Vertebrata</taxon>
        <taxon>Euteleostomi</taxon>
        <taxon>Amphibia</taxon>
        <taxon>Batrachia</taxon>
        <taxon>Anura</taxon>
        <taxon>Pipoidea</taxon>
        <taxon>Pipidae</taxon>
        <taxon>Pipinae</taxon>
        <taxon>Hymenochirus</taxon>
    </lineage>
</organism>
<reference evidence="10" key="1">
    <citation type="thesis" date="2020" institute="ProQuest LLC" country="789 East Eisenhower Parkway, Ann Arbor, MI, USA">
        <title>Comparative Genomics and Chromosome Evolution.</title>
        <authorList>
            <person name="Mudd A.B."/>
        </authorList>
    </citation>
    <scope>NUCLEOTIDE SEQUENCE</scope>
    <source>
        <strain evidence="10">Female2</strain>
        <tissue evidence="10">Blood</tissue>
    </source>
</reference>
<keyword evidence="6 9" id="KW-0175">Coiled coil</keyword>
<dbReference type="GO" id="GO:0070507">
    <property type="term" value="P:regulation of microtubule cytoskeleton organization"/>
    <property type="evidence" value="ECO:0007669"/>
    <property type="project" value="InterPro"/>
</dbReference>
<dbReference type="GO" id="GO:0060271">
    <property type="term" value="P:cilium assembly"/>
    <property type="evidence" value="ECO:0007669"/>
    <property type="project" value="InterPro"/>
</dbReference>
<evidence type="ECO:0000256" key="4">
    <source>
        <dbReference type="ARBA" id="ARBA00022490"/>
    </source>
</evidence>
<evidence type="ECO:0000256" key="2">
    <source>
        <dbReference type="ARBA" id="ARBA00011832"/>
    </source>
</evidence>
<evidence type="ECO:0000256" key="5">
    <source>
        <dbReference type="ARBA" id="ARBA00022803"/>
    </source>
</evidence>
<comment type="subunit">
    <text evidence="2">Directly interacts with tubulin-gamma; this interaction determines centrosomal localization.</text>
</comment>
<dbReference type="InterPro" id="IPR037692">
    <property type="entry name" value="CEP70"/>
</dbReference>
<gene>
    <name evidence="10" type="ORF">GDO86_016705</name>
</gene>
<dbReference type="AlphaFoldDB" id="A0A8T2IK20"/>
<feature type="coiled-coil region" evidence="9">
    <location>
        <begin position="78"/>
        <end position="179"/>
    </location>
</feature>
<evidence type="ECO:0000256" key="7">
    <source>
        <dbReference type="ARBA" id="ARBA00023212"/>
    </source>
</evidence>
<keyword evidence="11" id="KW-1185">Reference proteome</keyword>
<comment type="subcellular location">
    <subcellularLocation>
        <location evidence="1">Cytoplasm</location>
        <location evidence="1">Cytoskeleton</location>
        <location evidence="1">Microtubule organizing center</location>
        <location evidence="1">Centrosome</location>
    </subcellularLocation>
</comment>
<evidence type="ECO:0000256" key="3">
    <source>
        <dbReference type="ARBA" id="ARBA00018408"/>
    </source>
</evidence>
<keyword evidence="4" id="KW-0963">Cytoplasm</keyword>
<keyword evidence="7" id="KW-0206">Cytoskeleton</keyword>
<dbReference type="OrthoDB" id="2020926at2759"/>
<evidence type="ECO:0000256" key="9">
    <source>
        <dbReference type="SAM" id="Coils"/>
    </source>
</evidence>
<accession>A0A8T2IK20</accession>
<evidence type="ECO:0000256" key="6">
    <source>
        <dbReference type="ARBA" id="ARBA00023054"/>
    </source>
</evidence>
<dbReference type="Proteomes" id="UP000812440">
    <property type="component" value="Chromosome 9"/>
</dbReference>
<comment type="function">
    <text evidence="8">Plays a role in the organization of both preexisting and nascent microtubules in interphase cells. During mitosis, required for the organization and orientation of the mitotic spindle.</text>
</comment>
<dbReference type="EMBL" id="JAACNH010000009">
    <property type="protein sequence ID" value="KAG8432163.1"/>
    <property type="molecule type" value="Genomic_DNA"/>
</dbReference>